<protein>
    <recommendedName>
        <fullName evidence="1">Transposase IS66 central domain-containing protein</fullName>
    </recommendedName>
</protein>
<comment type="caution">
    <text evidence="2">The sequence shown here is derived from an EMBL/GenBank/DDBJ whole genome shotgun (WGS) entry which is preliminary data.</text>
</comment>
<dbReference type="OrthoDB" id="9760067at2"/>
<dbReference type="Pfam" id="PF03050">
    <property type="entry name" value="DDE_Tnp_IS66"/>
    <property type="match status" value="1"/>
</dbReference>
<proteinExistence type="predicted"/>
<feature type="domain" description="Transposase IS66 central" evidence="1">
    <location>
        <begin position="5"/>
        <end position="60"/>
    </location>
</feature>
<evidence type="ECO:0000259" key="1">
    <source>
        <dbReference type="Pfam" id="PF03050"/>
    </source>
</evidence>
<keyword evidence="3" id="KW-1185">Reference proteome</keyword>
<name>A0A371J539_9FIRM</name>
<dbReference type="InterPro" id="IPR004291">
    <property type="entry name" value="Transposase_IS66_central"/>
</dbReference>
<evidence type="ECO:0000313" key="2">
    <source>
        <dbReference type="EMBL" id="RDY27797.1"/>
    </source>
</evidence>
<accession>A0A371J539</accession>
<organism evidence="2 3">
    <name type="scientific">Lachnotalea glycerini</name>
    <dbReference type="NCBI Taxonomy" id="1763509"/>
    <lineage>
        <taxon>Bacteria</taxon>
        <taxon>Bacillati</taxon>
        <taxon>Bacillota</taxon>
        <taxon>Clostridia</taxon>
        <taxon>Lachnospirales</taxon>
        <taxon>Lachnospiraceae</taxon>
        <taxon>Lachnotalea</taxon>
    </lineage>
</organism>
<dbReference type="AlphaFoldDB" id="A0A371J539"/>
<dbReference type="Proteomes" id="UP000216411">
    <property type="component" value="Unassembled WGS sequence"/>
</dbReference>
<reference evidence="2 3" key="1">
    <citation type="journal article" date="2017" name="Genome Announc.">
        <title>Draft Genome Sequence of a Sporulating and Motile Strain of Lachnotalea glycerini Isolated from Water in Quebec City, Canada.</title>
        <authorList>
            <person name="Maheux A.F."/>
            <person name="Boudreau D.K."/>
            <person name="Berube E."/>
            <person name="Boissinot M."/>
            <person name="Raymond F."/>
            <person name="Brodeur S."/>
            <person name="Corbeil J."/>
            <person name="Isabel S."/>
            <person name="Omar R.F."/>
            <person name="Bergeron M.G."/>
        </authorList>
    </citation>
    <scope>NUCLEOTIDE SEQUENCE [LARGE SCALE GENOMIC DNA]</scope>
    <source>
        <strain evidence="2 3">CCRI-19302</strain>
    </source>
</reference>
<dbReference type="EMBL" id="NOKA02000099">
    <property type="protein sequence ID" value="RDY27797.1"/>
    <property type="molecule type" value="Genomic_DNA"/>
</dbReference>
<sequence length="61" mass="7173">MGKNYCDQLFKLKQVFSELPPKERKQQRLEQAAPILEAFWSWLETVSALKNSKLNKAVTYE</sequence>
<gene>
    <name evidence="2" type="ORF">CG710_020285</name>
</gene>
<evidence type="ECO:0000313" key="3">
    <source>
        <dbReference type="Proteomes" id="UP000216411"/>
    </source>
</evidence>